<comment type="caution">
    <text evidence="1">The sequence shown here is derived from an EMBL/GenBank/DDBJ whole genome shotgun (WGS) entry which is preliminary data.</text>
</comment>
<proteinExistence type="predicted"/>
<sequence>MVIRWWCFVSTSIKRNEEPSHPRVFSSGLLVQRRRLVLSVWSPASIIASPPLSVASRVCFASISAASHFCCVASAFGSISVTGASIPVAAFILANLLPRSQVIDSKSFSIFIVCVHCGIDIEN</sequence>
<dbReference type="Proteomes" id="UP000743370">
    <property type="component" value="Unassembled WGS sequence"/>
</dbReference>
<accession>A0A8T0KD47</accession>
<organism evidence="1 2">
    <name type="scientific">Phaseolus angularis</name>
    <name type="common">Azuki bean</name>
    <name type="synonym">Vigna angularis</name>
    <dbReference type="NCBI Taxonomy" id="3914"/>
    <lineage>
        <taxon>Eukaryota</taxon>
        <taxon>Viridiplantae</taxon>
        <taxon>Streptophyta</taxon>
        <taxon>Embryophyta</taxon>
        <taxon>Tracheophyta</taxon>
        <taxon>Spermatophyta</taxon>
        <taxon>Magnoliopsida</taxon>
        <taxon>eudicotyledons</taxon>
        <taxon>Gunneridae</taxon>
        <taxon>Pentapetalae</taxon>
        <taxon>rosids</taxon>
        <taxon>fabids</taxon>
        <taxon>Fabales</taxon>
        <taxon>Fabaceae</taxon>
        <taxon>Papilionoideae</taxon>
        <taxon>50 kb inversion clade</taxon>
        <taxon>NPAAA clade</taxon>
        <taxon>indigoferoid/millettioid clade</taxon>
        <taxon>Phaseoleae</taxon>
        <taxon>Vigna</taxon>
    </lineage>
</organism>
<reference evidence="1 2" key="1">
    <citation type="submission" date="2020-05" db="EMBL/GenBank/DDBJ databases">
        <title>Vigna angularis (adzuki bean) Var. LongXiaoDou No. 4 denovo assembly.</title>
        <authorList>
            <person name="Xiang H."/>
        </authorList>
    </citation>
    <scope>NUCLEOTIDE SEQUENCE [LARGE SCALE GENOMIC DNA]</scope>
    <source>
        <tissue evidence="1">Leaf</tissue>
    </source>
</reference>
<dbReference type="EMBL" id="JABFOF010000005">
    <property type="protein sequence ID" value="KAG2396792.1"/>
    <property type="molecule type" value="Genomic_DNA"/>
</dbReference>
<evidence type="ECO:0000313" key="2">
    <source>
        <dbReference type="Proteomes" id="UP000743370"/>
    </source>
</evidence>
<name>A0A8T0KD47_PHAAN</name>
<gene>
    <name evidence="1" type="ORF">HKW66_Vig0230670</name>
</gene>
<protein>
    <submittedName>
        <fullName evidence="1">Uncharacterized protein</fullName>
    </submittedName>
</protein>
<evidence type="ECO:0000313" key="1">
    <source>
        <dbReference type="EMBL" id="KAG2396792.1"/>
    </source>
</evidence>
<dbReference type="AlphaFoldDB" id="A0A8T0KD47"/>